<keyword evidence="7 15" id="KW-1133">Transmembrane helix</keyword>
<comment type="subcellular location">
    <subcellularLocation>
        <location evidence="1">Golgi apparatus</location>
        <location evidence="1">Golgi stack membrane</location>
        <topology evidence="1">Single-pass type II membrane protein</topology>
    </subcellularLocation>
</comment>
<dbReference type="EC" id="2.4.3.1" evidence="13"/>
<feature type="domain" description="EGF-like" evidence="16">
    <location>
        <begin position="140"/>
        <end position="151"/>
    </location>
</feature>
<gene>
    <name evidence="17" type="ORF">POBO1169_LOCUS6396</name>
</gene>
<evidence type="ECO:0000256" key="11">
    <source>
        <dbReference type="ARBA" id="ARBA00023180"/>
    </source>
</evidence>
<accession>A0A7S0N580</accession>
<evidence type="ECO:0000256" key="8">
    <source>
        <dbReference type="ARBA" id="ARBA00023034"/>
    </source>
</evidence>
<reference evidence="17" key="1">
    <citation type="submission" date="2021-01" db="EMBL/GenBank/DDBJ databases">
        <authorList>
            <person name="Corre E."/>
            <person name="Pelletier E."/>
            <person name="Niang G."/>
            <person name="Scheremetjew M."/>
            <person name="Finn R."/>
            <person name="Kale V."/>
            <person name="Holt S."/>
            <person name="Cochrane G."/>
            <person name="Meng A."/>
            <person name="Brown T."/>
            <person name="Cohen L."/>
        </authorList>
    </citation>
    <scope>NUCLEOTIDE SEQUENCE</scope>
    <source>
        <strain evidence="17">CCMP722</strain>
    </source>
</reference>
<dbReference type="Pfam" id="PF00777">
    <property type="entry name" value="Glyco_transf_29"/>
    <property type="match status" value="2"/>
</dbReference>
<dbReference type="InterPro" id="IPR001675">
    <property type="entry name" value="Glyco_trans_29"/>
</dbReference>
<comment type="similarity">
    <text evidence="2">Belongs to the glycosyltransferase 29 family.</text>
</comment>
<dbReference type="GO" id="GO:0097503">
    <property type="term" value="P:sialylation"/>
    <property type="evidence" value="ECO:0007669"/>
    <property type="project" value="TreeGrafter"/>
</dbReference>
<dbReference type="Gene3D" id="3.90.1480.20">
    <property type="entry name" value="Glycosyl transferase family 29"/>
    <property type="match status" value="1"/>
</dbReference>
<dbReference type="InterPro" id="IPR000742">
    <property type="entry name" value="EGF"/>
</dbReference>
<evidence type="ECO:0000313" key="17">
    <source>
        <dbReference type="EMBL" id="CAD8660482.1"/>
    </source>
</evidence>
<dbReference type="GO" id="GO:0032580">
    <property type="term" value="C:Golgi cisterna membrane"/>
    <property type="evidence" value="ECO:0007669"/>
    <property type="project" value="UniProtKB-SubCell"/>
</dbReference>
<comment type="catalytic activity">
    <reaction evidence="12">
        <text>a beta-D-galactoside + CMP-N-acetyl-beta-neuraminate = an N-acetyl-alpha-neuraminyl-(2-&gt;6)-beta-D-galactosyl derivative + CMP + H(+)</text>
        <dbReference type="Rhea" id="RHEA:52104"/>
        <dbReference type="ChEBI" id="CHEBI:15378"/>
        <dbReference type="ChEBI" id="CHEBI:28034"/>
        <dbReference type="ChEBI" id="CHEBI:57812"/>
        <dbReference type="ChEBI" id="CHEBI:60377"/>
        <dbReference type="ChEBI" id="CHEBI:136398"/>
        <dbReference type="EC" id="2.4.3.1"/>
    </reaction>
</comment>
<keyword evidence="4" id="KW-0808">Transferase</keyword>
<dbReference type="PROSITE" id="PS00022">
    <property type="entry name" value="EGF_1"/>
    <property type="match status" value="1"/>
</dbReference>
<evidence type="ECO:0000256" key="6">
    <source>
        <dbReference type="ARBA" id="ARBA00022968"/>
    </source>
</evidence>
<evidence type="ECO:0000256" key="12">
    <source>
        <dbReference type="ARBA" id="ARBA00034249"/>
    </source>
</evidence>
<feature type="transmembrane region" description="Helical" evidence="15">
    <location>
        <begin position="21"/>
        <end position="46"/>
    </location>
</feature>
<name>A0A7S0N580_9CHLO</name>
<evidence type="ECO:0000256" key="13">
    <source>
        <dbReference type="ARBA" id="ARBA00034329"/>
    </source>
</evidence>
<evidence type="ECO:0000256" key="1">
    <source>
        <dbReference type="ARBA" id="ARBA00004447"/>
    </source>
</evidence>
<keyword evidence="9 15" id="KW-0472">Membrane</keyword>
<dbReference type="AlphaFoldDB" id="A0A7S0N580"/>
<proteinExistence type="inferred from homology"/>
<keyword evidence="3" id="KW-0328">Glycosyltransferase</keyword>
<evidence type="ECO:0000256" key="5">
    <source>
        <dbReference type="ARBA" id="ARBA00022692"/>
    </source>
</evidence>
<evidence type="ECO:0000256" key="10">
    <source>
        <dbReference type="ARBA" id="ARBA00023157"/>
    </source>
</evidence>
<evidence type="ECO:0000256" key="4">
    <source>
        <dbReference type="ARBA" id="ARBA00022679"/>
    </source>
</evidence>
<dbReference type="PANTHER" id="PTHR46059">
    <property type="entry name" value="BETA-GALACTOSIDE ALPHA-2,6-SIALYLTRANSFERASE"/>
    <property type="match status" value="1"/>
</dbReference>
<sequence length="526" mass="57661">MKTSLSSNSFSATKKRTSRRARYQIVGGALTLGLALPAVILFPSIFASVFGLRQAPSTAATTGNGPSASGSLGWGNKQSAVDTYGSLESSHILHDHTSSEHHGGGAHPSVDHANEHKEVADDAWAGPCGRRGLEAPDGSCICTALWSGPTCEGGEEYAFDENAGPARKPHGFLKNIGMAVNGLQGASREIRIHLPGKTPAWRYIAKAKGELLNLVPERDPVTERRYGACALVGNAGVLLNNKHTGEAIDAHEMVFRFNGAPTKGLEEFVGSRTHFRLVNSKWVDFREAEEMVLWNMRAPGSLDFYKERKSKNRSERFYIFSADFVNYIGQVAASMAKSFEGAEGEAFSSLEGGYTPTSGITGVIIALNLCHKVTIYGMQVSELQGYPYHYHNRCPQPFGARDLAEWLIFDRLVKEGLVTFNEPCVVECHGTEAECAECREQHPETYGEDVKAEALRIWEKGPLPDYCASRAELLRREKERLAKGGEPFTKEERDAIMRELAEKLKPASAAPAKEGRRANRGYKLLR</sequence>
<dbReference type="CDD" id="cd19952">
    <property type="entry name" value="GT29"/>
    <property type="match status" value="1"/>
</dbReference>
<organism evidence="17">
    <name type="scientific">Pyramimonas obovata</name>
    <dbReference type="NCBI Taxonomy" id="1411642"/>
    <lineage>
        <taxon>Eukaryota</taxon>
        <taxon>Viridiplantae</taxon>
        <taxon>Chlorophyta</taxon>
        <taxon>Pyramimonadophyceae</taxon>
        <taxon>Pyramimonadales</taxon>
        <taxon>Pyramimonadaceae</taxon>
        <taxon>Pyramimonas</taxon>
        <taxon>Pyramimonas incertae sedis</taxon>
    </lineage>
</organism>
<dbReference type="EMBL" id="HBFA01012273">
    <property type="protein sequence ID" value="CAD8660482.1"/>
    <property type="molecule type" value="Transcribed_RNA"/>
</dbReference>
<keyword evidence="6" id="KW-0735">Signal-anchor</keyword>
<dbReference type="GO" id="GO:0003835">
    <property type="term" value="F:beta-galactoside alpha-2,6-sialyltransferase activity"/>
    <property type="evidence" value="ECO:0007669"/>
    <property type="project" value="UniProtKB-EC"/>
</dbReference>
<evidence type="ECO:0000259" key="16">
    <source>
        <dbReference type="PROSITE" id="PS00022"/>
    </source>
</evidence>
<keyword evidence="10" id="KW-1015">Disulfide bond</keyword>
<evidence type="ECO:0000256" key="7">
    <source>
        <dbReference type="ARBA" id="ARBA00022989"/>
    </source>
</evidence>
<dbReference type="PANTHER" id="PTHR46059:SF1">
    <property type="entry name" value="BETA-GALACTOSIDE ALPHA-2,6-SIALYLTRANSFERASE"/>
    <property type="match status" value="1"/>
</dbReference>
<protein>
    <recommendedName>
        <fullName evidence="13">beta-galactoside alpha-(2,6)-sialyltransferase</fullName>
        <ecNumber evidence="13">2.4.3.1</ecNumber>
    </recommendedName>
</protein>
<evidence type="ECO:0000256" key="3">
    <source>
        <dbReference type="ARBA" id="ARBA00022676"/>
    </source>
</evidence>
<keyword evidence="5 15" id="KW-0812">Transmembrane</keyword>
<dbReference type="InterPro" id="IPR038578">
    <property type="entry name" value="GT29-like_sf"/>
</dbReference>
<keyword evidence="11" id="KW-0325">Glycoprotein</keyword>
<evidence type="ECO:0000256" key="9">
    <source>
        <dbReference type="ARBA" id="ARBA00023136"/>
    </source>
</evidence>
<evidence type="ECO:0000256" key="14">
    <source>
        <dbReference type="SAM" id="MobiDB-lite"/>
    </source>
</evidence>
<feature type="region of interest" description="Disordered" evidence="14">
    <location>
        <begin position="502"/>
        <end position="526"/>
    </location>
</feature>
<evidence type="ECO:0000256" key="2">
    <source>
        <dbReference type="ARBA" id="ARBA00006003"/>
    </source>
</evidence>
<evidence type="ECO:0000256" key="15">
    <source>
        <dbReference type="SAM" id="Phobius"/>
    </source>
</evidence>
<keyword evidence="8" id="KW-0333">Golgi apparatus</keyword>